<dbReference type="Proteomes" id="UP000070620">
    <property type="component" value="Unassembled WGS sequence"/>
</dbReference>
<dbReference type="OrthoDB" id="614750at2"/>
<evidence type="ECO:0000313" key="2">
    <source>
        <dbReference type="Proteomes" id="UP000070620"/>
    </source>
</evidence>
<dbReference type="RefSeq" id="WP_067371118.1">
    <property type="nucleotide sequence ID" value="NZ_JBIUBN010000008.1"/>
</dbReference>
<evidence type="ECO:0000313" key="1">
    <source>
        <dbReference type="EMBL" id="KXK59304.1"/>
    </source>
</evidence>
<reference evidence="1 2" key="1">
    <citation type="submission" date="2016-01" db="EMBL/GenBank/DDBJ databases">
        <title>Whole genome sequence and analysis of Micromonospora rosaria DSM 803, which can produce antibacterial substance rosamicin.</title>
        <authorList>
            <person name="Yang H."/>
            <person name="He X."/>
            <person name="Zhu D."/>
        </authorList>
    </citation>
    <scope>NUCLEOTIDE SEQUENCE [LARGE SCALE GENOMIC DNA]</scope>
    <source>
        <strain evidence="1 2">DSM 803</strain>
    </source>
</reference>
<proteinExistence type="predicted"/>
<sequence>MIADCPSISGGQEHAFTVTTTVDQDRLITKLTRGTGVQAGAVVTDSADDQVCYFSVDAGTCQLGPAGTYTVTVRLPYPSGSGSYTLAVQSTRTPAGCQDLPESFFSFASPGITETMPAGTAARCFRFDQPADSVLHVRDMGSPEDIQGQILDADHEALCTVRYVERCELSGPGPYRLLLGEYYGTETTYTLRMPRLSQATGCPALPLASFGDPGTAVGGGTVHKPGEVTCHALTAGSAEPVVVRVDPFHAQYLLWSVYDSAGDEVCESYAQARHCPLPAAGAYTVLVRNPHWFIEPTTYQVAVTGLGGTDGCTALVDTSWAPDALQVRQTSPVQTTCQPFQGEAGDRMVTYLAPEQYNRVRSWLLDPSGTPACTSSPGDETGCVLPATGTYRLISHLAEWSAGSTDLMYRVQIRRLSAATGCPSVTPGAYNAAPAGGVAGVRCRSLEIPAAGTYRVKAVSADNHQEYPVVYDAAGLRVCAEVRCEFPAAGTYTLVLGANSTSTVIDNDHLYAVALLPWTPSGCPQASDAGWQDDPAEGTFGAVGQYDCRELTSPVGARVLALAPGNASTSTAARTSVVDAAGTQVCEDWQVREYGCELAGVAPFSVVVEAANGVPAAPYRLAFVRVTGSPACPALASDPAGSTVTTGPDRFVACFSLPAGDHAARESFTWTRTSGTGRARLWLWTEDGTQPCTPGIYAVTRTVTCALPPGPVTVLLQADAVDATYRVTHQAASPPPS</sequence>
<protein>
    <submittedName>
        <fullName evidence="1">Uncharacterized protein</fullName>
    </submittedName>
</protein>
<dbReference type="AlphaFoldDB" id="A0A136PLN6"/>
<accession>A0A136PLN6</accession>
<organism evidence="1 2">
    <name type="scientific">Micromonospora rosaria</name>
    <dbReference type="NCBI Taxonomy" id="47874"/>
    <lineage>
        <taxon>Bacteria</taxon>
        <taxon>Bacillati</taxon>
        <taxon>Actinomycetota</taxon>
        <taxon>Actinomycetes</taxon>
        <taxon>Micromonosporales</taxon>
        <taxon>Micromonosporaceae</taxon>
        <taxon>Micromonospora</taxon>
    </lineage>
</organism>
<keyword evidence="2" id="KW-1185">Reference proteome</keyword>
<comment type="caution">
    <text evidence="1">The sequence shown here is derived from an EMBL/GenBank/DDBJ whole genome shotgun (WGS) entry which is preliminary data.</text>
</comment>
<name>A0A136PLN6_9ACTN</name>
<dbReference type="EMBL" id="LRQV01000121">
    <property type="protein sequence ID" value="KXK59304.1"/>
    <property type="molecule type" value="Genomic_DNA"/>
</dbReference>
<gene>
    <name evidence="1" type="ORF">AWW66_25060</name>
</gene>